<name>A0A0C3D162_9AGAM</name>
<reference evidence="2 3" key="1">
    <citation type="submission" date="2014-04" db="EMBL/GenBank/DDBJ databases">
        <authorList>
            <consortium name="DOE Joint Genome Institute"/>
            <person name="Kuo A."/>
            <person name="Kohler A."/>
            <person name="Nagy L.G."/>
            <person name="Floudas D."/>
            <person name="Copeland A."/>
            <person name="Barry K.W."/>
            <person name="Cichocki N."/>
            <person name="Veneault-Fourrey C."/>
            <person name="LaButti K."/>
            <person name="Lindquist E.A."/>
            <person name="Lipzen A."/>
            <person name="Lundell T."/>
            <person name="Morin E."/>
            <person name="Murat C."/>
            <person name="Sun H."/>
            <person name="Tunlid A."/>
            <person name="Henrissat B."/>
            <person name="Grigoriev I.V."/>
            <person name="Hibbett D.S."/>
            <person name="Martin F."/>
            <person name="Nordberg H.P."/>
            <person name="Cantor M.N."/>
            <person name="Hua S.X."/>
        </authorList>
    </citation>
    <scope>NUCLEOTIDE SEQUENCE [LARGE SCALE GENOMIC DNA]</scope>
    <source>
        <strain evidence="2 3">Foug A</strain>
    </source>
</reference>
<dbReference type="EMBL" id="KN822152">
    <property type="protein sequence ID" value="KIM54570.1"/>
    <property type="molecule type" value="Genomic_DNA"/>
</dbReference>
<feature type="compositionally biased region" description="Basic and acidic residues" evidence="1">
    <location>
        <begin position="120"/>
        <end position="145"/>
    </location>
</feature>
<proteinExistence type="predicted"/>
<feature type="region of interest" description="Disordered" evidence="1">
    <location>
        <begin position="231"/>
        <end position="256"/>
    </location>
</feature>
<evidence type="ECO:0000313" key="3">
    <source>
        <dbReference type="Proteomes" id="UP000053989"/>
    </source>
</evidence>
<feature type="compositionally biased region" description="Polar residues" evidence="1">
    <location>
        <begin position="1"/>
        <end position="15"/>
    </location>
</feature>
<dbReference type="AlphaFoldDB" id="A0A0C3D162"/>
<dbReference type="InParanoid" id="A0A0C3D162"/>
<protein>
    <submittedName>
        <fullName evidence="2">Uncharacterized protein</fullName>
    </submittedName>
</protein>
<organism evidence="2 3">
    <name type="scientific">Scleroderma citrinum Foug A</name>
    <dbReference type="NCBI Taxonomy" id="1036808"/>
    <lineage>
        <taxon>Eukaryota</taxon>
        <taxon>Fungi</taxon>
        <taxon>Dikarya</taxon>
        <taxon>Basidiomycota</taxon>
        <taxon>Agaricomycotina</taxon>
        <taxon>Agaricomycetes</taxon>
        <taxon>Agaricomycetidae</taxon>
        <taxon>Boletales</taxon>
        <taxon>Sclerodermatineae</taxon>
        <taxon>Sclerodermataceae</taxon>
        <taxon>Scleroderma</taxon>
    </lineage>
</organism>
<keyword evidence="3" id="KW-1185">Reference proteome</keyword>
<accession>A0A0C3D162</accession>
<dbReference type="Proteomes" id="UP000053989">
    <property type="component" value="Unassembled WGS sequence"/>
</dbReference>
<evidence type="ECO:0000313" key="2">
    <source>
        <dbReference type="EMBL" id="KIM54570.1"/>
    </source>
</evidence>
<evidence type="ECO:0000256" key="1">
    <source>
        <dbReference type="SAM" id="MobiDB-lite"/>
    </source>
</evidence>
<feature type="compositionally biased region" description="Basic and acidic residues" evidence="1">
    <location>
        <begin position="16"/>
        <end position="32"/>
    </location>
</feature>
<dbReference type="HOGENOM" id="CLU_071124_0_0_1"/>
<reference evidence="3" key="2">
    <citation type="submission" date="2015-01" db="EMBL/GenBank/DDBJ databases">
        <title>Evolutionary Origins and Diversification of the Mycorrhizal Mutualists.</title>
        <authorList>
            <consortium name="DOE Joint Genome Institute"/>
            <consortium name="Mycorrhizal Genomics Consortium"/>
            <person name="Kohler A."/>
            <person name="Kuo A."/>
            <person name="Nagy L.G."/>
            <person name="Floudas D."/>
            <person name="Copeland A."/>
            <person name="Barry K.W."/>
            <person name="Cichocki N."/>
            <person name="Veneault-Fourrey C."/>
            <person name="LaButti K."/>
            <person name="Lindquist E.A."/>
            <person name="Lipzen A."/>
            <person name="Lundell T."/>
            <person name="Morin E."/>
            <person name="Murat C."/>
            <person name="Riley R."/>
            <person name="Ohm R."/>
            <person name="Sun H."/>
            <person name="Tunlid A."/>
            <person name="Henrissat B."/>
            <person name="Grigoriev I.V."/>
            <person name="Hibbett D.S."/>
            <person name="Martin F."/>
        </authorList>
    </citation>
    <scope>NUCLEOTIDE SEQUENCE [LARGE SCALE GENOMIC DNA]</scope>
    <source>
        <strain evidence="3">Foug A</strain>
    </source>
</reference>
<feature type="region of interest" description="Disordered" evidence="1">
    <location>
        <begin position="1"/>
        <end position="179"/>
    </location>
</feature>
<gene>
    <name evidence="2" type="ORF">SCLCIDRAFT_31008</name>
</gene>
<sequence>MTQRTLVRTPTQVSRPSHDKERTSASWRRDMMDGPPSSREMVDAVRKAVPSTTAAGAPVNDVTATSAHADQASKRGKTRREPPGTERGVSSRLHHGEVAPFRNTRARSRPVEPPPVTKVSTRDIAKDNGRKANTKGSEKRRERGEPVPSAGLEPDVQLDPELAPRQRQASTSKSATVVVREAHDDERVVKDLLEDGASAVSSGLPSGEDNENMLLPFRDIEVDVEKSLDKDDVDVGVEESSSVLEGGEDAVKELHD</sequence>